<comment type="caution">
    <text evidence="2">The sequence shown here is derived from an EMBL/GenBank/DDBJ whole genome shotgun (WGS) entry which is preliminary data.</text>
</comment>
<dbReference type="RefSeq" id="WP_188911313.1">
    <property type="nucleotide sequence ID" value="NZ_BMIQ01000006.1"/>
</dbReference>
<keyword evidence="1" id="KW-1133">Transmembrane helix</keyword>
<evidence type="ECO:0000313" key="2">
    <source>
        <dbReference type="EMBL" id="GGE15293.1"/>
    </source>
</evidence>
<protein>
    <submittedName>
        <fullName evidence="2">Uncharacterized protein</fullName>
    </submittedName>
</protein>
<name>A0A916ZV32_9HYPH</name>
<evidence type="ECO:0000313" key="3">
    <source>
        <dbReference type="Proteomes" id="UP000644699"/>
    </source>
</evidence>
<accession>A0A916ZV32</accession>
<sequence>MQKKTTDAEMSPLVKAGIVVSAIALFPALYVASQLNDDSAIRAKERAERTAAQEAKYEKIMHEELNRRLGNR</sequence>
<organism evidence="2 3">
    <name type="scientific">Aureimonas endophytica</name>
    <dbReference type="NCBI Taxonomy" id="2027858"/>
    <lineage>
        <taxon>Bacteria</taxon>
        <taxon>Pseudomonadati</taxon>
        <taxon>Pseudomonadota</taxon>
        <taxon>Alphaproteobacteria</taxon>
        <taxon>Hyphomicrobiales</taxon>
        <taxon>Aurantimonadaceae</taxon>
        <taxon>Aureimonas</taxon>
    </lineage>
</organism>
<proteinExistence type="predicted"/>
<dbReference type="AlphaFoldDB" id="A0A916ZV32"/>
<keyword evidence="3" id="KW-1185">Reference proteome</keyword>
<dbReference type="Proteomes" id="UP000644699">
    <property type="component" value="Unassembled WGS sequence"/>
</dbReference>
<evidence type="ECO:0000256" key="1">
    <source>
        <dbReference type="SAM" id="Phobius"/>
    </source>
</evidence>
<keyword evidence="1" id="KW-0472">Membrane</keyword>
<feature type="transmembrane region" description="Helical" evidence="1">
    <location>
        <begin position="12"/>
        <end position="32"/>
    </location>
</feature>
<reference evidence="2" key="1">
    <citation type="journal article" date="2014" name="Int. J. Syst. Evol. Microbiol.">
        <title>Complete genome sequence of Corynebacterium casei LMG S-19264T (=DSM 44701T), isolated from a smear-ripened cheese.</title>
        <authorList>
            <consortium name="US DOE Joint Genome Institute (JGI-PGF)"/>
            <person name="Walter F."/>
            <person name="Albersmeier A."/>
            <person name="Kalinowski J."/>
            <person name="Ruckert C."/>
        </authorList>
    </citation>
    <scope>NUCLEOTIDE SEQUENCE</scope>
    <source>
        <strain evidence="2">CGMCC 1.15367</strain>
    </source>
</reference>
<reference evidence="2" key="2">
    <citation type="submission" date="2020-09" db="EMBL/GenBank/DDBJ databases">
        <authorList>
            <person name="Sun Q."/>
            <person name="Zhou Y."/>
        </authorList>
    </citation>
    <scope>NUCLEOTIDE SEQUENCE</scope>
    <source>
        <strain evidence="2">CGMCC 1.15367</strain>
    </source>
</reference>
<gene>
    <name evidence="2" type="ORF">GCM10011390_38010</name>
</gene>
<keyword evidence="1" id="KW-0812">Transmembrane</keyword>
<dbReference type="EMBL" id="BMIQ01000006">
    <property type="protein sequence ID" value="GGE15293.1"/>
    <property type="molecule type" value="Genomic_DNA"/>
</dbReference>